<dbReference type="AlphaFoldDB" id="A0A4S4FS36"/>
<evidence type="ECO:0000313" key="2">
    <source>
        <dbReference type="EMBL" id="THG32515.1"/>
    </source>
</evidence>
<feature type="transmembrane region" description="Helical" evidence="1">
    <location>
        <begin position="39"/>
        <end position="63"/>
    </location>
</feature>
<proteinExistence type="predicted"/>
<keyword evidence="1" id="KW-0812">Transmembrane</keyword>
<organism evidence="2 3">
    <name type="scientific">Orlajensenia flava</name>
    <dbReference type="NCBI Taxonomy" id="2565934"/>
    <lineage>
        <taxon>Bacteria</taxon>
        <taxon>Bacillati</taxon>
        <taxon>Actinomycetota</taxon>
        <taxon>Actinomycetes</taxon>
        <taxon>Micrococcales</taxon>
        <taxon>Microbacteriaceae</taxon>
        <taxon>Orlajensenia</taxon>
    </lineage>
</organism>
<keyword evidence="1" id="KW-0472">Membrane</keyword>
<feature type="transmembrane region" description="Helical" evidence="1">
    <location>
        <begin position="75"/>
        <end position="95"/>
    </location>
</feature>
<evidence type="ECO:0000256" key="1">
    <source>
        <dbReference type="SAM" id="Phobius"/>
    </source>
</evidence>
<evidence type="ECO:0000313" key="3">
    <source>
        <dbReference type="Proteomes" id="UP000307380"/>
    </source>
</evidence>
<dbReference type="OrthoDB" id="6387906at2"/>
<name>A0A4S4FS36_9MICO</name>
<keyword evidence="3" id="KW-1185">Reference proteome</keyword>
<dbReference type="Proteomes" id="UP000307380">
    <property type="component" value="Unassembled WGS sequence"/>
</dbReference>
<accession>A0A4S4FS36</accession>
<reference evidence="2 3" key="1">
    <citation type="submission" date="2019-04" db="EMBL/GenBank/DDBJ databases">
        <authorList>
            <person name="Jiang L."/>
        </authorList>
    </citation>
    <scope>NUCLEOTIDE SEQUENCE [LARGE SCALE GENOMIC DNA]</scope>
    <source>
        <strain evidence="2 3">YIM 131861</strain>
    </source>
</reference>
<comment type="caution">
    <text evidence="2">The sequence shown here is derived from an EMBL/GenBank/DDBJ whole genome shotgun (WGS) entry which is preliminary data.</text>
</comment>
<protein>
    <recommendedName>
        <fullName evidence="4">DUF2568 domain-containing protein</fullName>
    </recommendedName>
</protein>
<gene>
    <name evidence="2" type="ORF">E6C70_12210</name>
</gene>
<feature type="transmembrane region" description="Helical" evidence="1">
    <location>
        <begin position="101"/>
        <end position="119"/>
    </location>
</feature>
<dbReference type="EMBL" id="SSSN01000009">
    <property type="protein sequence ID" value="THG32515.1"/>
    <property type="molecule type" value="Genomic_DNA"/>
</dbReference>
<keyword evidence="1" id="KW-1133">Transmembrane helix</keyword>
<dbReference type="RefSeq" id="WP_136424817.1">
    <property type="nucleotide sequence ID" value="NZ_OZ241748.1"/>
</dbReference>
<evidence type="ECO:0008006" key="4">
    <source>
        <dbReference type="Google" id="ProtNLM"/>
    </source>
</evidence>
<sequence length="138" mass="14480">MSGTNAARSPTRRPPGHDVVRGSLRFAAELTAMVATAWALWPVSIPLAIAAAVVLIALPAVFSTPGDRPGGGGPIAVPGVVTILFVVIDLAAATVAAWVVWPWWLAIAVTILCLVVIGTEQTRWKALIGTDWRQHTNG</sequence>